<feature type="compositionally biased region" description="Basic and acidic residues" evidence="7">
    <location>
        <begin position="1"/>
        <end position="10"/>
    </location>
</feature>
<feature type="domain" description="Brix" evidence="8">
    <location>
        <begin position="32"/>
        <end position="235"/>
    </location>
</feature>
<evidence type="ECO:0000256" key="2">
    <source>
        <dbReference type="ARBA" id="ARBA00010782"/>
    </source>
</evidence>
<dbReference type="GO" id="GO:0000463">
    <property type="term" value="P:maturation of LSU-rRNA from tricistronic rRNA transcript (SSU-rRNA, 5.8S rRNA, LSU-rRNA)"/>
    <property type="evidence" value="ECO:0000318"/>
    <property type="project" value="GO_Central"/>
</dbReference>
<dbReference type="FunCoup" id="B3RWT3">
    <property type="interactions" value="1792"/>
</dbReference>
<dbReference type="PANTHER" id="PTHR12728">
    <property type="entry name" value="BRIX DOMAIN CONTAINING PROTEIN"/>
    <property type="match status" value="1"/>
</dbReference>
<feature type="compositionally biased region" description="Basic residues" evidence="7">
    <location>
        <begin position="280"/>
        <end position="289"/>
    </location>
</feature>
<evidence type="ECO:0000256" key="7">
    <source>
        <dbReference type="SAM" id="MobiDB-lite"/>
    </source>
</evidence>
<organism evidence="9 10">
    <name type="scientific">Trichoplax adhaerens</name>
    <name type="common">Trichoplax reptans</name>
    <dbReference type="NCBI Taxonomy" id="10228"/>
    <lineage>
        <taxon>Eukaryota</taxon>
        <taxon>Metazoa</taxon>
        <taxon>Placozoa</taxon>
        <taxon>Uniplacotomia</taxon>
        <taxon>Trichoplacea</taxon>
        <taxon>Trichoplacidae</taxon>
        <taxon>Trichoplax</taxon>
    </lineage>
</organism>
<dbReference type="CTD" id="6754284"/>
<dbReference type="RefSeq" id="XP_002112647.1">
    <property type="nucleotide sequence ID" value="XM_002112611.1"/>
</dbReference>
<evidence type="ECO:0000313" key="9">
    <source>
        <dbReference type="EMBL" id="EDV24757.1"/>
    </source>
</evidence>
<dbReference type="PhylomeDB" id="B3RWT3"/>
<sequence>MVKSSDDIVKPKTKRGKRALEQREAKINENAKKALFLRGTKTSEVVSQAMKDWLQLKKPFAISYQKRNEIRPFEDQTSLEFFSKKSDASLFVFGNHTKKRPHNLILGRMYDYHLLDMFELGITQFQALRNFKGIKSTLGCKPCLIFAGEAFETQTDYIRLKHMLLDFFRGPKVDNIRLNGLEHVIHITALKEKILFRCYKVLLKKSGTKTPRVELQEMGPSIDFELRRTKLGSEELLKEARKVPRVLKPKKEKNISHDTFGAKLGRVHIQSQNLSSIQTRKMKALKRKKEKDVASVDAKKAKSAATE</sequence>
<reference evidence="9 10" key="1">
    <citation type="journal article" date="2008" name="Nature">
        <title>The Trichoplax genome and the nature of placozoans.</title>
        <authorList>
            <person name="Srivastava M."/>
            <person name="Begovic E."/>
            <person name="Chapman J."/>
            <person name="Putnam N.H."/>
            <person name="Hellsten U."/>
            <person name="Kawashima T."/>
            <person name="Kuo A."/>
            <person name="Mitros T."/>
            <person name="Salamov A."/>
            <person name="Carpenter M.L."/>
            <person name="Signorovitch A.Y."/>
            <person name="Moreno M.A."/>
            <person name="Kamm K."/>
            <person name="Grimwood J."/>
            <person name="Schmutz J."/>
            <person name="Shapiro H."/>
            <person name="Grigoriev I.V."/>
            <person name="Buss L.W."/>
            <person name="Schierwater B."/>
            <person name="Dellaporta S.L."/>
            <person name="Rokhsar D.S."/>
        </authorList>
    </citation>
    <scope>NUCLEOTIDE SEQUENCE [LARGE SCALE GENOMIC DNA]</scope>
    <source>
        <strain evidence="9 10">Grell-BS-1999</strain>
    </source>
</reference>
<feature type="region of interest" description="Disordered" evidence="7">
    <location>
        <begin position="279"/>
        <end position="307"/>
    </location>
</feature>
<dbReference type="SMART" id="SM00879">
    <property type="entry name" value="Brix"/>
    <property type="match status" value="1"/>
</dbReference>
<dbReference type="STRING" id="10228.B3RWT3"/>
<dbReference type="InterPro" id="IPR007109">
    <property type="entry name" value="Brix"/>
</dbReference>
<dbReference type="Pfam" id="PF04427">
    <property type="entry name" value="Brix"/>
    <property type="match status" value="1"/>
</dbReference>
<evidence type="ECO:0000256" key="6">
    <source>
        <dbReference type="RuleBase" id="RU367086"/>
    </source>
</evidence>
<dbReference type="Proteomes" id="UP000009022">
    <property type="component" value="Unassembled WGS sequence"/>
</dbReference>
<evidence type="ECO:0000256" key="5">
    <source>
        <dbReference type="ARBA" id="ARBA00030889"/>
    </source>
</evidence>
<comment type="subcellular location">
    <subcellularLocation>
        <location evidence="1 6">Nucleus</location>
        <location evidence="1 6">Nucleolus</location>
    </subcellularLocation>
</comment>
<dbReference type="GO" id="GO:0005730">
    <property type="term" value="C:nucleolus"/>
    <property type="evidence" value="ECO:0000318"/>
    <property type="project" value="GO_Central"/>
</dbReference>
<dbReference type="GO" id="GO:0000027">
    <property type="term" value="P:ribosomal large subunit assembly"/>
    <property type="evidence" value="ECO:0007669"/>
    <property type="project" value="InterPro"/>
</dbReference>
<evidence type="ECO:0000256" key="4">
    <source>
        <dbReference type="ARBA" id="ARBA00023242"/>
    </source>
</evidence>
<evidence type="ECO:0000256" key="3">
    <source>
        <dbReference type="ARBA" id="ARBA00020387"/>
    </source>
</evidence>
<feature type="compositionally biased region" description="Basic and acidic residues" evidence="7">
    <location>
        <begin position="290"/>
        <end position="300"/>
    </location>
</feature>
<feature type="region of interest" description="Disordered" evidence="7">
    <location>
        <begin position="1"/>
        <end position="24"/>
    </location>
</feature>
<dbReference type="OMA" id="VGLKPMF"/>
<comment type="similarity">
    <text evidence="2 6">Belongs to the RPF2 family.</text>
</comment>
<proteinExistence type="inferred from homology"/>
<evidence type="ECO:0000313" key="10">
    <source>
        <dbReference type="Proteomes" id="UP000009022"/>
    </source>
</evidence>
<protein>
    <recommendedName>
        <fullName evidence="3 6">Ribosome production factor 2 homolog</fullName>
    </recommendedName>
    <alternativeName>
        <fullName evidence="5 6">Ribosome biogenesis protein RPF2 homolog</fullName>
    </alternativeName>
</protein>
<dbReference type="PROSITE" id="PS50833">
    <property type="entry name" value="BRIX"/>
    <property type="match status" value="1"/>
</dbReference>
<dbReference type="eggNOG" id="KOG3031">
    <property type="taxonomic scope" value="Eukaryota"/>
</dbReference>
<keyword evidence="4 6" id="KW-0539">Nucleus</keyword>
<dbReference type="KEGG" id="tad:TRIADDRAFT_56868"/>
<gene>
    <name evidence="9" type="ORF">TRIADDRAFT_56868</name>
</gene>
<dbReference type="PANTHER" id="PTHR12728:SF0">
    <property type="entry name" value="RIBOSOME PRODUCTION FACTOR 2 HOMOLOG"/>
    <property type="match status" value="1"/>
</dbReference>
<dbReference type="OrthoDB" id="407658at2759"/>
<evidence type="ECO:0000256" key="1">
    <source>
        <dbReference type="ARBA" id="ARBA00004604"/>
    </source>
</evidence>
<dbReference type="GO" id="GO:0019843">
    <property type="term" value="F:rRNA binding"/>
    <property type="evidence" value="ECO:0000318"/>
    <property type="project" value="GO_Central"/>
</dbReference>
<dbReference type="AlphaFoldDB" id="B3RWT3"/>
<keyword evidence="10" id="KW-1185">Reference proteome</keyword>
<dbReference type="EMBL" id="DS985245">
    <property type="protein sequence ID" value="EDV24757.1"/>
    <property type="molecule type" value="Genomic_DNA"/>
</dbReference>
<dbReference type="HOGENOM" id="CLU_049783_1_1_1"/>
<name>B3RWT3_TRIAD</name>
<dbReference type="InParanoid" id="B3RWT3"/>
<dbReference type="InterPro" id="IPR039770">
    <property type="entry name" value="Rpf2"/>
</dbReference>
<evidence type="ECO:0000259" key="8">
    <source>
        <dbReference type="PROSITE" id="PS50833"/>
    </source>
</evidence>
<dbReference type="GeneID" id="6754284"/>
<accession>B3RWT3</accession>